<feature type="transmembrane region" description="Helical" evidence="1">
    <location>
        <begin position="34"/>
        <end position="55"/>
    </location>
</feature>
<evidence type="ECO:0000313" key="2">
    <source>
        <dbReference type="EMBL" id="GLY84470.1"/>
    </source>
</evidence>
<keyword evidence="1" id="KW-1133">Transmembrane helix</keyword>
<keyword evidence="1" id="KW-0472">Membrane</keyword>
<gene>
    <name evidence="2" type="ORF">Airi02_023990</name>
</gene>
<name>A0A9W6VY34_9ACTN</name>
<feature type="transmembrane region" description="Helical" evidence="1">
    <location>
        <begin position="92"/>
        <end position="109"/>
    </location>
</feature>
<dbReference type="EMBL" id="BSTK01000003">
    <property type="protein sequence ID" value="GLY84470.1"/>
    <property type="molecule type" value="Genomic_DNA"/>
</dbReference>
<protein>
    <recommendedName>
        <fullName evidence="4">Intracellular septation protein A</fullName>
    </recommendedName>
</protein>
<evidence type="ECO:0008006" key="4">
    <source>
        <dbReference type="Google" id="ProtNLM"/>
    </source>
</evidence>
<accession>A0A9W6VY34</accession>
<organism evidence="2 3">
    <name type="scientific">Actinoallomurus iriomotensis</name>
    <dbReference type="NCBI Taxonomy" id="478107"/>
    <lineage>
        <taxon>Bacteria</taxon>
        <taxon>Bacillati</taxon>
        <taxon>Actinomycetota</taxon>
        <taxon>Actinomycetes</taxon>
        <taxon>Streptosporangiales</taxon>
        <taxon>Thermomonosporaceae</taxon>
        <taxon>Actinoallomurus</taxon>
    </lineage>
</organism>
<sequence length="206" mass="22367">MTDKRDHRNLVRTLIWEIGAPLLVYYGLHLLGASSLLSFAAATAVSLGRILFVAARDRRLDGLAALMGVMFGLGLVLTLVTGDPRVALAKDSVTTGVAGLAFLGSCLFGRPLMFAMARRILPEGRQAEADERWRNDPRYRSRLVVLSLMWGVILLGEALVRIVLVYSLPVDVMVGVSHALQFAAIGLGVLGSIGYARLVRRQVALR</sequence>
<evidence type="ECO:0000313" key="3">
    <source>
        <dbReference type="Proteomes" id="UP001165074"/>
    </source>
</evidence>
<comment type="caution">
    <text evidence="2">The sequence shown here is derived from an EMBL/GenBank/DDBJ whole genome shotgun (WGS) entry which is preliminary data.</text>
</comment>
<dbReference type="RefSeq" id="WP_285570037.1">
    <property type="nucleotide sequence ID" value="NZ_BSTK01000003.1"/>
</dbReference>
<reference evidence="2" key="1">
    <citation type="submission" date="2023-03" db="EMBL/GenBank/DDBJ databases">
        <title>Actinoallomurus iriomotensis NBRC 103684.</title>
        <authorList>
            <person name="Ichikawa N."/>
            <person name="Sato H."/>
            <person name="Tonouchi N."/>
        </authorList>
    </citation>
    <scope>NUCLEOTIDE SEQUENCE</scope>
    <source>
        <strain evidence="2">NBRC 103684</strain>
    </source>
</reference>
<feature type="transmembrane region" description="Helical" evidence="1">
    <location>
        <begin position="179"/>
        <end position="198"/>
    </location>
</feature>
<evidence type="ECO:0000256" key="1">
    <source>
        <dbReference type="SAM" id="Phobius"/>
    </source>
</evidence>
<proteinExistence type="predicted"/>
<dbReference type="NCBIfam" id="NF041646">
    <property type="entry name" value="VC0807_fam"/>
    <property type="match status" value="1"/>
</dbReference>
<feature type="transmembrane region" description="Helical" evidence="1">
    <location>
        <begin position="143"/>
        <end position="167"/>
    </location>
</feature>
<keyword evidence="3" id="KW-1185">Reference proteome</keyword>
<feature type="transmembrane region" description="Helical" evidence="1">
    <location>
        <begin position="62"/>
        <end position="80"/>
    </location>
</feature>
<dbReference type="AlphaFoldDB" id="A0A9W6VY34"/>
<keyword evidence="1" id="KW-0812">Transmembrane</keyword>
<dbReference type="Proteomes" id="UP001165074">
    <property type="component" value="Unassembled WGS sequence"/>
</dbReference>
<feature type="transmembrane region" description="Helical" evidence="1">
    <location>
        <begin position="9"/>
        <end position="28"/>
    </location>
</feature>